<dbReference type="InterPro" id="IPR020046">
    <property type="entry name" value="5-3_exonucl_a-hlix_arch_N"/>
</dbReference>
<accession>A0A2G9Z0K0</accession>
<dbReference type="CDD" id="cd09859">
    <property type="entry name" value="PIN_53EXO"/>
    <property type="match status" value="1"/>
</dbReference>
<dbReference type="GO" id="GO:0033567">
    <property type="term" value="P:DNA replication, Okazaki fragment processing"/>
    <property type="evidence" value="ECO:0007669"/>
    <property type="project" value="InterPro"/>
</dbReference>
<evidence type="ECO:0000313" key="6">
    <source>
        <dbReference type="Proteomes" id="UP000228681"/>
    </source>
</evidence>
<dbReference type="Proteomes" id="UP000228681">
    <property type="component" value="Unassembled WGS sequence"/>
</dbReference>
<keyword evidence="1" id="KW-0540">Nuclease</keyword>
<dbReference type="Pfam" id="PF01367">
    <property type="entry name" value="5_3_exonuc"/>
    <property type="match status" value="1"/>
</dbReference>
<dbReference type="GO" id="GO:0003677">
    <property type="term" value="F:DNA binding"/>
    <property type="evidence" value="ECO:0007669"/>
    <property type="project" value="UniProtKB-KW"/>
</dbReference>
<comment type="caution">
    <text evidence="5">The sequence shown here is derived from an EMBL/GenBank/DDBJ whole genome shotgun (WGS) entry which is preliminary data.</text>
</comment>
<dbReference type="InterPro" id="IPR008918">
    <property type="entry name" value="HhH2"/>
</dbReference>
<dbReference type="SMART" id="SM00475">
    <property type="entry name" value="53EXOc"/>
    <property type="match status" value="1"/>
</dbReference>
<keyword evidence="3" id="KW-0238">DNA-binding</keyword>
<dbReference type="InterPro" id="IPR020045">
    <property type="entry name" value="DNA_polI_H3TH"/>
</dbReference>
<dbReference type="Gene3D" id="1.10.150.20">
    <property type="entry name" value="5' to 3' exonuclease, C-terminal subdomain"/>
    <property type="match status" value="1"/>
</dbReference>
<proteinExistence type="predicted"/>
<reference evidence="5 6" key="1">
    <citation type="submission" date="2017-09" db="EMBL/GenBank/DDBJ databases">
        <title>Depth-based differentiation of microbial function through sediment-hosted aquifers and enrichment of novel symbionts in the deep terrestrial subsurface.</title>
        <authorList>
            <person name="Probst A.J."/>
            <person name="Ladd B."/>
            <person name="Jarett J.K."/>
            <person name="Geller-Mcgrath D.E."/>
            <person name="Sieber C.M."/>
            <person name="Emerson J.B."/>
            <person name="Anantharaman K."/>
            <person name="Thomas B.C."/>
            <person name="Malmstrom R."/>
            <person name="Stieglmeier M."/>
            <person name="Klingl A."/>
            <person name="Woyke T."/>
            <person name="Ryan C.M."/>
            <person name="Banfield J.F."/>
        </authorList>
    </citation>
    <scope>NUCLEOTIDE SEQUENCE [LARGE SCALE GENOMIC DNA]</scope>
    <source>
        <strain evidence="5">CG23_combo_of_CG06-09_8_20_14_all_36_12</strain>
    </source>
</reference>
<dbReference type="Pfam" id="PF02739">
    <property type="entry name" value="5_3_exonuc_N"/>
    <property type="match status" value="1"/>
</dbReference>
<dbReference type="GO" id="GO:0017108">
    <property type="term" value="F:5'-flap endonuclease activity"/>
    <property type="evidence" value="ECO:0007669"/>
    <property type="project" value="InterPro"/>
</dbReference>
<dbReference type="InterPro" id="IPR002421">
    <property type="entry name" value="5-3_exonuclease"/>
</dbReference>
<keyword evidence="2" id="KW-0378">Hydrolase</keyword>
<dbReference type="InterPro" id="IPR038969">
    <property type="entry name" value="FEN"/>
</dbReference>
<dbReference type="SUPFAM" id="SSF47807">
    <property type="entry name" value="5' to 3' exonuclease, C-terminal subdomain"/>
    <property type="match status" value="1"/>
</dbReference>
<name>A0A2G9Z0K0_9BACT</name>
<sequence length="314" mass="35575">MLDSNPPSTLLAKGAPPKKRLIVIDSNSIIHRAYHALPRLTTKKGELVNAVYGFLLVFLKAIREFQPDFVAATFDLPAPTFRHEKFKEYKAKRVKAPDELYQQIPKVKEILKAFDVQIFEKEGFEADDVIGTIASQAPKKQVFPEIETIIVSGDSDTLQLVDKNTQVYALKKGVKDIILYDEAKVKEKYEGLKPSQLPDFKALKGDPSDNIPGVPGIGEKTAIQLIKQFGNLENLYSAIDQWREALGLNKNLQAKLKDYKKQAFFSKILAQIRTDALADFNLEECRWGKYDKDKVTRLLKGLEFYSLINRLSEV</sequence>
<dbReference type="FunFam" id="1.10.150.20:FF:000003">
    <property type="entry name" value="DNA polymerase I"/>
    <property type="match status" value="1"/>
</dbReference>
<organism evidence="5 6">
    <name type="scientific">Candidatus Nealsonbacteria bacterium CG23_combo_of_CG06-09_8_20_14_all_36_12</name>
    <dbReference type="NCBI Taxonomy" id="1974718"/>
    <lineage>
        <taxon>Bacteria</taxon>
        <taxon>Candidatus Nealsoniibacteriota</taxon>
    </lineage>
</organism>
<dbReference type="InterPro" id="IPR036279">
    <property type="entry name" value="5-3_exonuclease_C_sf"/>
</dbReference>
<dbReference type="PANTHER" id="PTHR42646">
    <property type="entry name" value="FLAP ENDONUCLEASE XNI"/>
    <property type="match status" value="1"/>
</dbReference>
<dbReference type="GO" id="GO:0008409">
    <property type="term" value="F:5'-3' exonuclease activity"/>
    <property type="evidence" value="ECO:0007669"/>
    <property type="project" value="InterPro"/>
</dbReference>
<dbReference type="SUPFAM" id="SSF88723">
    <property type="entry name" value="PIN domain-like"/>
    <property type="match status" value="1"/>
</dbReference>
<feature type="domain" description="5'-3' exonuclease" evidence="4">
    <location>
        <begin position="19"/>
        <end position="288"/>
    </location>
</feature>
<evidence type="ECO:0000259" key="4">
    <source>
        <dbReference type="SMART" id="SM00475"/>
    </source>
</evidence>
<evidence type="ECO:0000256" key="3">
    <source>
        <dbReference type="ARBA" id="ARBA00023125"/>
    </source>
</evidence>
<dbReference type="PANTHER" id="PTHR42646:SF2">
    <property type="entry name" value="5'-3' EXONUCLEASE FAMILY PROTEIN"/>
    <property type="match status" value="1"/>
</dbReference>
<dbReference type="SMART" id="SM00279">
    <property type="entry name" value="HhH2"/>
    <property type="match status" value="1"/>
</dbReference>
<dbReference type="InterPro" id="IPR029060">
    <property type="entry name" value="PIN-like_dom_sf"/>
</dbReference>
<evidence type="ECO:0000313" key="5">
    <source>
        <dbReference type="EMBL" id="PIP25026.1"/>
    </source>
</evidence>
<evidence type="ECO:0000256" key="2">
    <source>
        <dbReference type="ARBA" id="ARBA00022801"/>
    </source>
</evidence>
<evidence type="ECO:0000256" key="1">
    <source>
        <dbReference type="ARBA" id="ARBA00022722"/>
    </source>
</evidence>
<protein>
    <recommendedName>
        <fullName evidence="4">5'-3' exonuclease domain-containing protein</fullName>
    </recommendedName>
</protein>
<dbReference type="Gene3D" id="3.40.50.1010">
    <property type="entry name" value="5'-nuclease"/>
    <property type="match status" value="1"/>
</dbReference>
<gene>
    <name evidence="5" type="ORF">COX34_00980</name>
</gene>
<dbReference type="AlphaFoldDB" id="A0A2G9Z0K0"/>
<dbReference type="EMBL" id="PCRS01000016">
    <property type="protein sequence ID" value="PIP25026.1"/>
    <property type="molecule type" value="Genomic_DNA"/>
</dbReference>
<dbReference type="CDD" id="cd09898">
    <property type="entry name" value="H3TH_53EXO"/>
    <property type="match status" value="1"/>
</dbReference>